<dbReference type="GO" id="GO:0015627">
    <property type="term" value="C:type II protein secretion system complex"/>
    <property type="evidence" value="ECO:0007669"/>
    <property type="project" value="InterPro"/>
</dbReference>
<sequence length="302" mass="32490">MQDLPILKVFRHSGFITASVLALIAFNLWQLSKTVWLGAELAREPVLPVVMAKGERLGGQDAQYSVQTLLSVPLFGEKPAAPVAASTEVQKDVRKSALKIKVEGLIAGDGESGVAVLSYSGKTKAYAVGEKLDVPGSVILIAVYADHIIIENNRKQEKIELDKKTVTRGVTAVEPATSSSTMASSRLSSAGELVDLNNSAVTELIGDPRETLKNSPLKLARYLSITPVNEDGRIKGYAVSAGRDPRLFELIDMQPGDVVLSINGQNVADMTTTEVLEMLDDTSSFELLVERSGTILSKRLEL</sequence>
<dbReference type="GO" id="GO:0005886">
    <property type="term" value="C:plasma membrane"/>
    <property type="evidence" value="ECO:0007669"/>
    <property type="project" value="UniProtKB-SubCell"/>
</dbReference>
<feature type="domain" description="PDZ" evidence="10">
    <location>
        <begin position="253"/>
        <end position="284"/>
    </location>
</feature>
<evidence type="ECO:0000256" key="2">
    <source>
        <dbReference type="ARBA" id="ARBA00007986"/>
    </source>
</evidence>
<evidence type="ECO:0000256" key="8">
    <source>
        <dbReference type="ARBA" id="ARBA00022989"/>
    </source>
</evidence>
<accession>A0A927GVM1</accession>
<evidence type="ECO:0000313" key="12">
    <source>
        <dbReference type="Proteomes" id="UP000610558"/>
    </source>
</evidence>
<dbReference type="Gene3D" id="2.30.42.10">
    <property type="match status" value="1"/>
</dbReference>
<dbReference type="Pfam" id="PF17820">
    <property type="entry name" value="PDZ_6"/>
    <property type="match status" value="1"/>
</dbReference>
<dbReference type="InterPro" id="IPR024961">
    <property type="entry name" value="T2SS_GspC_N"/>
</dbReference>
<keyword evidence="3" id="KW-0813">Transport</keyword>
<keyword evidence="7" id="KW-0653">Protein transport</keyword>
<organism evidence="11 12">
    <name type="scientific">Spongiibacter pelagi</name>
    <dbReference type="NCBI Taxonomy" id="2760804"/>
    <lineage>
        <taxon>Bacteria</taxon>
        <taxon>Pseudomonadati</taxon>
        <taxon>Pseudomonadota</taxon>
        <taxon>Gammaproteobacteria</taxon>
        <taxon>Cellvibrionales</taxon>
        <taxon>Spongiibacteraceae</taxon>
        <taxon>Spongiibacter</taxon>
    </lineage>
</organism>
<keyword evidence="8" id="KW-1133">Transmembrane helix</keyword>
<protein>
    <submittedName>
        <fullName evidence="11">Type II secretion system protein GspC</fullName>
    </submittedName>
</protein>
<keyword evidence="5" id="KW-0997">Cell inner membrane</keyword>
<evidence type="ECO:0000256" key="1">
    <source>
        <dbReference type="ARBA" id="ARBA00004533"/>
    </source>
</evidence>
<dbReference type="NCBIfam" id="TIGR01713">
    <property type="entry name" value="typeII_sec_gspC"/>
    <property type="match status" value="1"/>
</dbReference>
<dbReference type="Proteomes" id="UP000610558">
    <property type="component" value="Unassembled WGS sequence"/>
</dbReference>
<dbReference type="AlphaFoldDB" id="A0A927GVM1"/>
<dbReference type="Gene3D" id="2.30.30.830">
    <property type="match status" value="1"/>
</dbReference>
<dbReference type="PROSITE" id="PS50106">
    <property type="entry name" value="PDZ"/>
    <property type="match status" value="1"/>
</dbReference>
<evidence type="ECO:0000259" key="10">
    <source>
        <dbReference type="PROSITE" id="PS50106"/>
    </source>
</evidence>
<comment type="caution">
    <text evidence="11">The sequence shown here is derived from an EMBL/GenBank/DDBJ whole genome shotgun (WGS) entry which is preliminary data.</text>
</comment>
<evidence type="ECO:0000256" key="3">
    <source>
        <dbReference type="ARBA" id="ARBA00022448"/>
    </source>
</evidence>
<evidence type="ECO:0000313" key="11">
    <source>
        <dbReference type="EMBL" id="MBD2858545.1"/>
    </source>
</evidence>
<dbReference type="GO" id="GO:0015628">
    <property type="term" value="P:protein secretion by the type II secretion system"/>
    <property type="evidence" value="ECO:0007669"/>
    <property type="project" value="InterPro"/>
</dbReference>
<evidence type="ECO:0000256" key="7">
    <source>
        <dbReference type="ARBA" id="ARBA00022927"/>
    </source>
</evidence>
<dbReference type="InterPro" id="IPR001639">
    <property type="entry name" value="T2SS_protein-GspC"/>
</dbReference>
<name>A0A927GVM1_9GAMM</name>
<dbReference type="InterPro" id="IPR036034">
    <property type="entry name" value="PDZ_sf"/>
</dbReference>
<dbReference type="EMBL" id="JACXLD010000002">
    <property type="protein sequence ID" value="MBD2858545.1"/>
    <property type="molecule type" value="Genomic_DNA"/>
</dbReference>
<dbReference type="SUPFAM" id="SSF50156">
    <property type="entry name" value="PDZ domain-like"/>
    <property type="match status" value="1"/>
</dbReference>
<comment type="similarity">
    <text evidence="2">Belongs to the GSP C family.</text>
</comment>
<evidence type="ECO:0000256" key="9">
    <source>
        <dbReference type="ARBA" id="ARBA00023136"/>
    </source>
</evidence>
<proteinExistence type="inferred from homology"/>
<keyword evidence="6" id="KW-0812">Transmembrane</keyword>
<evidence type="ECO:0000256" key="5">
    <source>
        <dbReference type="ARBA" id="ARBA00022519"/>
    </source>
</evidence>
<dbReference type="InterPro" id="IPR041489">
    <property type="entry name" value="PDZ_6"/>
</dbReference>
<keyword evidence="12" id="KW-1185">Reference proteome</keyword>
<gene>
    <name evidence="11" type="primary">gspC</name>
    <name evidence="11" type="ORF">IB286_05935</name>
</gene>
<comment type="subcellular location">
    <subcellularLocation>
        <location evidence="1">Cell inner membrane</location>
    </subcellularLocation>
</comment>
<evidence type="ECO:0000256" key="6">
    <source>
        <dbReference type="ARBA" id="ARBA00022692"/>
    </source>
</evidence>
<dbReference type="Pfam" id="PF11356">
    <property type="entry name" value="T2SSC"/>
    <property type="match status" value="1"/>
</dbReference>
<dbReference type="RefSeq" id="WP_190763464.1">
    <property type="nucleotide sequence ID" value="NZ_JACXLD010000002.1"/>
</dbReference>
<dbReference type="InterPro" id="IPR001478">
    <property type="entry name" value="PDZ"/>
</dbReference>
<evidence type="ECO:0000256" key="4">
    <source>
        <dbReference type="ARBA" id="ARBA00022475"/>
    </source>
</evidence>
<reference evidence="11" key="1">
    <citation type="submission" date="2020-09" db="EMBL/GenBank/DDBJ databases">
        <authorList>
            <person name="Yoon J.-W."/>
        </authorList>
    </citation>
    <scope>NUCLEOTIDE SEQUENCE</scope>
    <source>
        <strain evidence="11">KMU-158</strain>
    </source>
</reference>
<keyword evidence="9" id="KW-0472">Membrane</keyword>
<keyword evidence="4" id="KW-1003">Cell membrane</keyword>